<reference evidence="2 3" key="1">
    <citation type="submission" date="2017-06" db="EMBL/GenBank/DDBJ databases">
        <authorList>
            <person name="Kim H.J."/>
            <person name="Triplett B.A."/>
        </authorList>
    </citation>
    <scope>NUCLEOTIDE SEQUENCE [LARGE SCALE GENOMIC DNA]</scope>
    <source>
        <strain evidence="2 3">13146</strain>
    </source>
</reference>
<evidence type="ECO:0008006" key="4">
    <source>
        <dbReference type="Google" id="ProtNLM"/>
    </source>
</evidence>
<sequence>MRCRTFQKELVMIALFKGLGLLLQDNELYSSPFEKQVAHWRNKSEQQIREEVAVLAKAKGQWLMASIVGWQASSLLILGLISNYLWKDDFHITFTRVVIVFGSWVSILFVIWFMANMFDHTAGFERWMKAFNSRARITSDADTVECVAEALDMAQHYPEVLDYKQAVSAKRELRHEDIRIMREIGRMKQHTELVGQLNHVGEQPNGTNLHLQPAF</sequence>
<protein>
    <recommendedName>
        <fullName evidence="4">Transmembrane protein</fullName>
    </recommendedName>
</protein>
<keyword evidence="1" id="KW-1133">Transmembrane helix</keyword>
<feature type="transmembrane region" description="Helical" evidence="1">
    <location>
        <begin position="62"/>
        <end position="86"/>
    </location>
</feature>
<keyword evidence="1" id="KW-0812">Transmembrane</keyword>
<dbReference type="OrthoDB" id="5987121at2"/>
<dbReference type="AlphaFoldDB" id="A0A2D0AK33"/>
<accession>A0A2D0AK33</accession>
<organism evidence="2 3">
    <name type="scientific">Stenotrophomonas maltophilia</name>
    <name type="common">Pseudomonas maltophilia</name>
    <name type="synonym">Xanthomonas maltophilia</name>
    <dbReference type="NCBI Taxonomy" id="40324"/>
    <lineage>
        <taxon>Bacteria</taxon>
        <taxon>Pseudomonadati</taxon>
        <taxon>Pseudomonadota</taxon>
        <taxon>Gammaproteobacteria</taxon>
        <taxon>Lysobacterales</taxon>
        <taxon>Lysobacteraceae</taxon>
        <taxon>Stenotrophomonas</taxon>
        <taxon>Stenotrophomonas maltophilia group</taxon>
    </lineage>
</organism>
<name>A0A2D0AK33_STEMA</name>
<feature type="transmembrane region" description="Helical" evidence="1">
    <location>
        <begin position="98"/>
        <end position="118"/>
    </location>
</feature>
<dbReference type="Proteomes" id="UP000198157">
    <property type="component" value="Unassembled WGS sequence"/>
</dbReference>
<evidence type="ECO:0000313" key="3">
    <source>
        <dbReference type="Proteomes" id="UP000198157"/>
    </source>
</evidence>
<evidence type="ECO:0000313" key="2">
    <source>
        <dbReference type="EMBL" id="OWQ55716.1"/>
    </source>
</evidence>
<proteinExistence type="predicted"/>
<comment type="caution">
    <text evidence="2">The sequence shown here is derived from an EMBL/GenBank/DDBJ whole genome shotgun (WGS) entry which is preliminary data.</text>
</comment>
<evidence type="ECO:0000256" key="1">
    <source>
        <dbReference type="SAM" id="Phobius"/>
    </source>
</evidence>
<dbReference type="EMBL" id="NIVS01000010">
    <property type="protein sequence ID" value="OWQ55716.1"/>
    <property type="molecule type" value="Genomic_DNA"/>
</dbReference>
<gene>
    <name evidence="2" type="ORF">CEE60_04415</name>
</gene>
<keyword evidence="1" id="KW-0472">Membrane</keyword>